<dbReference type="Proteomes" id="UP001592530">
    <property type="component" value="Unassembled WGS sequence"/>
</dbReference>
<protein>
    <submittedName>
        <fullName evidence="1">Uncharacterized protein</fullName>
    </submittedName>
</protein>
<organism evidence="1 2">
    <name type="scientific">Streptacidiphilus alkalitolerans</name>
    <dbReference type="NCBI Taxonomy" id="3342712"/>
    <lineage>
        <taxon>Bacteria</taxon>
        <taxon>Bacillati</taxon>
        <taxon>Actinomycetota</taxon>
        <taxon>Actinomycetes</taxon>
        <taxon>Kitasatosporales</taxon>
        <taxon>Streptomycetaceae</taxon>
        <taxon>Streptacidiphilus</taxon>
    </lineage>
</organism>
<evidence type="ECO:0000313" key="2">
    <source>
        <dbReference type="Proteomes" id="UP001592530"/>
    </source>
</evidence>
<dbReference type="EMBL" id="JBHEZY010000004">
    <property type="protein sequence ID" value="MFC1431399.1"/>
    <property type="molecule type" value="Genomic_DNA"/>
</dbReference>
<proteinExistence type="predicted"/>
<comment type="caution">
    <text evidence="1">The sequence shown here is derived from an EMBL/GenBank/DDBJ whole genome shotgun (WGS) entry which is preliminary data.</text>
</comment>
<evidence type="ECO:0000313" key="1">
    <source>
        <dbReference type="EMBL" id="MFC1431399.1"/>
    </source>
</evidence>
<accession>A0ABV6X0M2</accession>
<name>A0ABV6X0M2_9ACTN</name>
<reference evidence="1 2" key="1">
    <citation type="submission" date="2024-09" db="EMBL/GenBank/DDBJ databases">
        <authorList>
            <person name="Lee S.D."/>
        </authorList>
    </citation>
    <scope>NUCLEOTIDE SEQUENCE [LARGE SCALE GENOMIC DNA]</scope>
    <source>
        <strain evidence="1 2">N1-3</strain>
    </source>
</reference>
<sequence length="41" mass="4595">MVRIRPVFAVAQRRRRETTPSTWPPLVDAAIFGEALTRAAS</sequence>
<gene>
    <name evidence="1" type="ORF">ACEZDB_12160</name>
</gene>
<dbReference type="RefSeq" id="WP_380553031.1">
    <property type="nucleotide sequence ID" value="NZ_JBHEZY010000004.1"/>
</dbReference>